<protein>
    <recommendedName>
        <fullName evidence="8">Ammonium transporter</fullName>
    </recommendedName>
</protein>
<feature type="transmembrane region" description="Helical" evidence="8">
    <location>
        <begin position="162"/>
        <end position="179"/>
    </location>
</feature>
<feature type="transmembrane region" description="Helical" evidence="8">
    <location>
        <begin position="233"/>
        <end position="254"/>
    </location>
</feature>
<dbReference type="RefSeq" id="WP_379863489.1">
    <property type="nucleotide sequence ID" value="NZ_JBHTBW010000007.1"/>
</dbReference>
<evidence type="ECO:0000259" key="9">
    <source>
        <dbReference type="Pfam" id="PF00909"/>
    </source>
</evidence>
<organism evidence="10 11">
    <name type="scientific">Laceyella putida</name>
    <dbReference type="NCBI Taxonomy" id="110101"/>
    <lineage>
        <taxon>Bacteria</taxon>
        <taxon>Bacillati</taxon>
        <taxon>Bacillota</taxon>
        <taxon>Bacilli</taxon>
        <taxon>Bacillales</taxon>
        <taxon>Thermoactinomycetaceae</taxon>
        <taxon>Laceyella</taxon>
    </lineage>
</organism>
<evidence type="ECO:0000256" key="2">
    <source>
        <dbReference type="ARBA" id="ARBA00005887"/>
    </source>
</evidence>
<feature type="transmembrane region" description="Helical" evidence="8">
    <location>
        <begin position="314"/>
        <end position="336"/>
    </location>
</feature>
<feature type="transmembrane region" description="Helical" evidence="8">
    <location>
        <begin position="348"/>
        <end position="365"/>
    </location>
</feature>
<keyword evidence="11" id="KW-1185">Reference proteome</keyword>
<evidence type="ECO:0000256" key="6">
    <source>
        <dbReference type="ARBA" id="ARBA00023136"/>
    </source>
</evidence>
<name>A0ABW2RGY6_9BACL</name>
<keyword evidence="4 8" id="KW-0812">Transmembrane</keyword>
<sequence length="439" mass="46165">MIVMNIELNTLWVLLATAMVVFMEGGFSLLEAGFVRAKNAVNVTMKVFVDLTFGTLAFYVIGFHLMFGEDVAGLIGKVFGAMPDQGPGGLPLAAYLLFQIAFAIAVASIISGAVAERMKFSAYMLVTVIVCGVLYPISGHWIWSEHGWLARLGMKDFAGSTAIHAMGGFAALALAQLLGPRQNRFNGENRSNREFAPSNLPLASAGAFILWFGWFGFNAGSTLSAGDARLSTIALNTFLAAAAGGASTILAYLIRKKPVDPGMVINGSLAGLVAITAGCAFVTETAAVIIGLIAGILVIFATDWVERLKIDDPVGAVAVHGFNGVLGTVAVGLFDIQAGWITTGQTRLLLVQLLGAVAVAAWGYLSAYAAGKLLQVSVGIRVSPEEEQRGLDLSIHGMAAYHAEESHAGVEERTEPAVQKQPQPVHANVLVSVQEGTSL</sequence>
<dbReference type="Gene3D" id="1.10.3430.10">
    <property type="entry name" value="Ammonium transporter AmtB like domains"/>
    <property type="match status" value="1"/>
</dbReference>
<feature type="transmembrane region" description="Helical" evidence="8">
    <location>
        <begin position="122"/>
        <end position="142"/>
    </location>
</feature>
<dbReference type="Pfam" id="PF00909">
    <property type="entry name" value="Ammonium_transp"/>
    <property type="match status" value="1"/>
</dbReference>
<dbReference type="InterPro" id="IPR024041">
    <property type="entry name" value="NH4_transpt_AmtB-like_dom"/>
</dbReference>
<proteinExistence type="inferred from homology"/>
<dbReference type="SUPFAM" id="SSF111352">
    <property type="entry name" value="Ammonium transporter"/>
    <property type="match status" value="1"/>
</dbReference>
<evidence type="ECO:0000313" key="11">
    <source>
        <dbReference type="Proteomes" id="UP001596500"/>
    </source>
</evidence>
<comment type="similarity">
    <text evidence="2 8">Belongs to the ammonia transporter channel (TC 1.A.11.2) family.</text>
</comment>
<feature type="transmembrane region" description="Helical" evidence="8">
    <location>
        <begin position="92"/>
        <end position="115"/>
    </location>
</feature>
<feature type="transmembrane region" description="Helical" evidence="8">
    <location>
        <begin position="47"/>
        <end position="67"/>
    </location>
</feature>
<evidence type="ECO:0000313" key="10">
    <source>
        <dbReference type="EMBL" id="MFC7440248.1"/>
    </source>
</evidence>
<feature type="transmembrane region" description="Helical" evidence="8">
    <location>
        <begin position="12"/>
        <end position="35"/>
    </location>
</feature>
<dbReference type="PANTHER" id="PTHR11730:SF6">
    <property type="entry name" value="AMMONIUM TRANSPORTER"/>
    <property type="match status" value="1"/>
</dbReference>
<comment type="caution">
    <text evidence="10">The sequence shown here is derived from an EMBL/GenBank/DDBJ whole genome shotgun (WGS) entry which is preliminary data.</text>
</comment>
<accession>A0ABW2RGY6</accession>
<dbReference type="PANTHER" id="PTHR11730">
    <property type="entry name" value="AMMONIUM TRANSPORTER"/>
    <property type="match status" value="1"/>
</dbReference>
<evidence type="ECO:0000256" key="4">
    <source>
        <dbReference type="ARBA" id="ARBA00022692"/>
    </source>
</evidence>
<dbReference type="InterPro" id="IPR029020">
    <property type="entry name" value="Ammonium/urea_transptr"/>
</dbReference>
<dbReference type="InterPro" id="IPR001905">
    <property type="entry name" value="Ammonium_transpt"/>
</dbReference>
<evidence type="ECO:0000256" key="7">
    <source>
        <dbReference type="ARBA" id="ARBA00023177"/>
    </source>
</evidence>
<evidence type="ECO:0000256" key="8">
    <source>
        <dbReference type="RuleBase" id="RU362002"/>
    </source>
</evidence>
<feature type="transmembrane region" description="Helical" evidence="8">
    <location>
        <begin position="269"/>
        <end position="302"/>
    </location>
</feature>
<gene>
    <name evidence="10" type="ORF">ACFQNG_03595</name>
</gene>
<keyword evidence="6 8" id="KW-0472">Membrane</keyword>
<reference evidence="11" key="1">
    <citation type="journal article" date="2019" name="Int. J. Syst. Evol. Microbiol.">
        <title>The Global Catalogue of Microorganisms (GCM) 10K type strain sequencing project: providing services to taxonomists for standard genome sequencing and annotation.</title>
        <authorList>
            <consortium name="The Broad Institute Genomics Platform"/>
            <consortium name="The Broad Institute Genome Sequencing Center for Infectious Disease"/>
            <person name="Wu L."/>
            <person name="Ma J."/>
        </authorList>
    </citation>
    <scope>NUCLEOTIDE SEQUENCE [LARGE SCALE GENOMIC DNA]</scope>
    <source>
        <strain evidence="11">CGMCC 1.12942</strain>
    </source>
</reference>
<dbReference type="Proteomes" id="UP001596500">
    <property type="component" value="Unassembled WGS sequence"/>
</dbReference>
<dbReference type="NCBIfam" id="TIGR00836">
    <property type="entry name" value="amt"/>
    <property type="match status" value="1"/>
</dbReference>
<feature type="domain" description="Ammonium transporter AmtB-like" evidence="9">
    <location>
        <begin position="11"/>
        <end position="401"/>
    </location>
</feature>
<keyword evidence="5 8" id="KW-1133">Transmembrane helix</keyword>
<keyword evidence="3 8" id="KW-0813">Transport</keyword>
<keyword evidence="7 8" id="KW-0924">Ammonia transport</keyword>
<dbReference type="EMBL" id="JBHTBW010000007">
    <property type="protein sequence ID" value="MFC7440248.1"/>
    <property type="molecule type" value="Genomic_DNA"/>
</dbReference>
<feature type="transmembrane region" description="Helical" evidence="8">
    <location>
        <begin position="200"/>
        <end position="221"/>
    </location>
</feature>
<evidence type="ECO:0000256" key="5">
    <source>
        <dbReference type="ARBA" id="ARBA00022989"/>
    </source>
</evidence>
<comment type="subcellular location">
    <subcellularLocation>
        <location evidence="8">Cell membrane</location>
        <topology evidence="8">Multi-pass membrane protein</topology>
    </subcellularLocation>
    <subcellularLocation>
        <location evidence="1">Membrane</location>
        <topology evidence="1">Multi-pass membrane protein</topology>
    </subcellularLocation>
</comment>
<evidence type="ECO:0000256" key="3">
    <source>
        <dbReference type="ARBA" id="ARBA00022448"/>
    </source>
</evidence>
<evidence type="ECO:0000256" key="1">
    <source>
        <dbReference type="ARBA" id="ARBA00004141"/>
    </source>
</evidence>